<evidence type="ECO:0000256" key="2">
    <source>
        <dbReference type="ARBA" id="ARBA00023002"/>
    </source>
</evidence>
<sequence length="322" mass="34624">MKAIDIEKEKLVLKDIKDPVTNPGEILIKTTATAINRADLVQRSGLYHPPPGASPILGLECAGEVIGLGEGVEGFEEGQKVCALLTGGGYAEKVAVSEGQVLPIPSNFDTILSAAIPEVFGTAFLNLYMEANLVPNERVLLHAGASGVGTAAIQLCKAFGNPCFVTAGNLEKIKFCKNLGADDGSIRTKESFLKKVLEWSGDSGVDVILDPVGANYLSDNLKVLTIDGRLALIGLMGGSEREIDLGQVLMKRIKIIGSTLRARSVPFKTHLMQELLKKVWPLFETNEIKPIIDRTFRLSEAEEAHEYVASNQSIGKVLLTVD</sequence>
<keyword evidence="1" id="KW-0521">NADP</keyword>
<dbReference type="SUPFAM" id="SSF51735">
    <property type="entry name" value="NAD(P)-binding Rossmann-fold domains"/>
    <property type="match status" value="1"/>
</dbReference>
<dbReference type="Gene3D" id="3.90.180.10">
    <property type="entry name" value="Medium-chain alcohol dehydrogenases, catalytic domain"/>
    <property type="match status" value="1"/>
</dbReference>
<feature type="domain" description="Enoyl reductase (ER)" evidence="3">
    <location>
        <begin position="9"/>
        <end position="319"/>
    </location>
</feature>
<dbReference type="SMART" id="SM00829">
    <property type="entry name" value="PKS_ER"/>
    <property type="match status" value="1"/>
</dbReference>
<dbReference type="CDD" id="cd05276">
    <property type="entry name" value="p53_inducible_oxidoreductase"/>
    <property type="match status" value="1"/>
</dbReference>
<dbReference type="Pfam" id="PF00107">
    <property type="entry name" value="ADH_zinc_N"/>
    <property type="match status" value="1"/>
</dbReference>
<dbReference type="PANTHER" id="PTHR48106">
    <property type="entry name" value="QUINONE OXIDOREDUCTASE PIG3-RELATED"/>
    <property type="match status" value="1"/>
</dbReference>
<protein>
    <recommendedName>
        <fullName evidence="3">Enoyl reductase (ER) domain-containing protein</fullName>
    </recommendedName>
</protein>
<dbReference type="InterPro" id="IPR014189">
    <property type="entry name" value="Quinone_OxRdtase_PIG3"/>
</dbReference>
<dbReference type="InterPro" id="IPR013149">
    <property type="entry name" value="ADH-like_C"/>
</dbReference>
<dbReference type="SUPFAM" id="SSF50129">
    <property type="entry name" value="GroES-like"/>
    <property type="match status" value="1"/>
</dbReference>
<evidence type="ECO:0000259" key="3">
    <source>
        <dbReference type="SMART" id="SM00829"/>
    </source>
</evidence>
<dbReference type="PANTHER" id="PTHR48106:SF8">
    <property type="entry name" value="OS02G0805600 PROTEIN"/>
    <property type="match status" value="1"/>
</dbReference>
<dbReference type="NCBIfam" id="TIGR02824">
    <property type="entry name" value="quinone_pig3"/>
    <property type="match status" value="1"/>
</dbReference>
<keyword evidence="2" id="KW-0560">Oxidoreductase</keyword>
<evidence type="ECO:0000313" key="4">
    <source>
        <dbReference type="EMBL" id="SVA26892.1"/>
    </source>
</evidence>
<dbReference type="GO" id="GO:0070402">
    <property type="term" value="F:NADPH binding"/>
    <property type="evidence" value="ECO:0007669"/>
    <property type="project" value="TreeGrafter"/>
</dbReference>
<dbReference type="InterPro" id="IPR036291">
    <property type="entry name" value="NAD(P)-bd_dom_sf"/>
</dbReference>
<organism evidence="4">
    <name type="scientific">marine metagenome</name>
    <dbReference type="NCBI Taxonomy" id="408172"/>
    <lineage>
        <taxon>unclassified sequences</taxon>
        <taxon>metagenomes</taxon>
        <taxon>ecological metagenomes</taxon>
    </lineage>
</organism>
<accession>A0A381UFA9</accession>
<dbReference type="EMBL" id="UINC01006330">
    <property type="protein sequence ID" value="SVA26892.1"/>
    <property type="molecule type" value="Genomic_DNA"/>
</dbReference>
<proteinExistence type="predicted"/>
<evidence type="ECO:0000256" key="1">
    <source>
        <dbReference type="ARBA" id="ARBA00022857"/>
    </source>
</evidence>
<gene>
    <name evidence="4" type="ORF">METZ01_LOCUS79746</name>
</gene>
<name>A0A381UFA9_9ZZZZ</name>
<dbReference type="InterPro" id="IPR020843">
    <property type="entry name" value="ER"/>
</dbReference>
<reference evidence="4" key="1">
    <citation type="submission" date="2018-05" db="EMBL/GenBank/DDBJ databases">
        <authorList>
            <person name="Lanie J.A."/>
            <person name="Ng W.-L."/>
            <person name="Kazmierczak K.M."/>
            <person name="Andrzejewski T.M."/>
            <person name="Davidsen T.M."/>
            <person name="Wayne K.J."/>
            <person name="Tettelin H."/>
            <person name="Glass J.I."/>
            <person name="Rusch D."/>
            <person name="Podicherti R."/>
            <person name="Tsui H.-C.T."/>
            <person name="Winkler M.E."/>
        </authorList>
    </citation>
    <scope>NUCLEOTIDE SEQUENCE</scope>
</reference>
<dbReference type="Gene3D" id="3.40.50.720">
    <property type="entry name" value="NAD(P)-binding Rossmann-like Domain"/>
    <property type="match status" value="1"/>
</dbReference>
<dbReference type="GO" id="GO:0016651">
    <property type="term" value="F:oxidoreductase activity, acting on NAD(P)H"/>
    <property type="evidence" value="ECO:0007669"/>
    <property type="project" value="TreeGrafter"/>
</dbReference>
<dbReference type="InterPro" id="IPR011032">
    <property type="entry name" value="GroES-like_sf"/>
</dbReference>
<dbReference type="InterPro" id="IPR013154">
    <property type="entry name" value="ADH-like_N"/>
</dbReference>
<dbReference type="Pfam" id="PF08240">
    <property type="entry name" value="ADH_N"/>
    <property type="match status" value="1"/>
</dbReference>
<dbReference type="AlphaFoldDB" id="A0A381UFA9"/>